<dbReference type="Pfam" id="PF14070">
    <property type="entry name" value="YjfB_motility"/>
    <property type="match status" value="1"/>
</dbReference>
<dbReference type="AlphaFoldDB" id="A0A927CE92"/>
<protein>
    <submittedName>
        <fullName evidence="1">YjfB family protein</fullName>
    </submittedName>
</protein>
<evidence type="ECO:0000313" key="2">
    <source>
        <dbReference type="Proteomes" id="UP000639396"/>
    </source>
</evidence>
<dbReference type="InterPro" id="IPR025906">
    <property type="entry name" value="YjfB_motility"/>
</dbReference>
<name>A0A927CE92_9BACL</name>
<proteinExistence type="predicted"/>
<sequence>MSGISLNSAYSQFSSSGLPQAIGIMMLSKAKESAELQGAQMVQMMQQSVQPHLGGNLDIRV</sequence>
<dbReference type="RefSeq" id="WP_190931613.1">
    <property type="nucleotide sequence ID" value="NZ_JACXJA010000050.1"/>
</dbReference>
<reference evidence="1" key="1">
    <citation type="submission" date="2020-09" db="EMBL/GenBank/DDBJ databases">
        <title>A novel bacterium of genus Paenibacillus, isolated from South China Sea.</title>
        <authorList>
            <person name="Huang H."/>
            <person name="Mo K."/>
            <person name="Hu Y."/>
        </authorList>
    </citation>
    <scope>NUCLEOTIDE SEQUENCE</scope>
    <source>
        <strain evidence="1">IB182363</strain>
    </source>
</reference>
<dbReference type="EMBL" id="JACXJA010000050">
    <property type="protein sequence ID" value="MBD2865995.1"/>
    <property type="molecule type" value="Genomic_DNA"/>
</dbReference>
<evidence type="ECO:0000313" key="1">
    <source>
        <dbReference type="EMBL" id="MBD2865995.1"/>
    </source>
</evidence>
<comment type="caution">
    <text evidence="1">The sequence shown here is derived from an EMBL/GenBank/DDBJ whole genome shotgun (WGS) entry which is preliminary data.</text>
</comment>
<organism evidence="1 2">
    <name type="scientific">Paenibacillus oceani</name>
    <dbReference type="NCBI Taxonomy" id="2772510"/>
    <lineage>
        <taxon>Bacteria</taxon>
        <taxon>Bacillati</taxon>
        <taxon>Bacillota</taxon>
        <taxon>Bacilli</taxon>
        <taxon>Bacillales</taxon>
        <taxon>Paenibacillaceae</taxon>
        <taxon>Paenibacillus</taxon>
    </lineage>
</organism>
<dbReference type="Proteomes" id="UP000639396">
    <property type="component" value="Unassembled WGS sequence"/>
</dbReference>
<accession>A0A927CE92</accession>
<keyword evidence="2" id="KW-1185">Reference proteome</keyword>
<gene>
    <name evidence="1" type="ORF">IDH45_28820</name>
</gene>